<gene>
    <name evidence="7" type="ORF">CTI12_AA388610</name>
</gene>
<evidence type="ECO:0000256" key="3">
    <source>
        <dbReference type="ARBA" id="ARBA00022664"/>
    </source>
</evidence>
<evidence type="ECO:0000256" key="4">
    <source>
        <dbReference type="ARBA" id="ARBA00023242"/>
    </source>
</evidence>
<feature type="compositionally biased region" description="Polar residues" evidence="5">
    <location>
        <begin position="512"/>
        <end position="532"/>
    </location>
</feature>
<feature type="domain" description="Pre-mRNA polyadenylation factor Fip1" evidence="6">
    <location>
        <begin position="257"/>
        <end position="299"/>
    </location>
</feature>
<accession>A0A2U1LQL2</accession>
<dbReference type="GO" id="GO:0003723">
    <property type="term" value="F:RNA binding"/>
    <property type="evidence" value="ECO:0007669"/>
    <property type="project" value="TreeGrafter"/>
</dbReference>
<dbReference type="InterPro" id="IPR007854">
    <property type="entry name" value="Fip1_dom"/>
</dbReference>
<comment type="similarity">
    <text evidence="2">Belongs to the FIP1 family.</text>
</comment>
<feature type="compositionally biased region" description="Basic and acidic residues" evidence="5">
    <location>
        <begin position="38"/>
        <end position="49"/>
    </location>
</feature>
<feature type="compositionally biased region" description="Basic and acidic residues" evidence="5">
    <location>
        <begin position="686"/>
        <end position="722"/>
    </location>
</feature>
<evidence type="ECO:0000256" key="5">
    <source>
        <dbReference type="SAM" id="MobiDB-lite"/>
    </source>
</evidence>
<evidence type="ECO:0000313" key="8">
    <source>
        <dbReference type="Proteomes" id="UP000245207"/>
    </source>
</evidence>
<evidence type="ECO:0000256" key="2">
    <source>
        <dbReference type="ARBA" id="ARBA00007459"/>
    </source>
</evidence>
<feature type="compositionally biased region" description="Basic and acidic residues" evidence="5">
    <location>
        <begin position="611"/>
        <end position="631"/>
    </location>
</feature>
<dbReference type="PANTHER" id="PTHR36884:SF1">
    <property type="entry name" value="FIP1[V]-LIKE PROTEIN"/>
    <property type="match status" value="1"/>
</dbReference>
<feature type="region of interest" description="Disordered" evidence="5">
    <location>
        <begin position="652"/>
        <end position="722"/>
    </location>
</feature>
<feature type="compositionally biased region" description="Pro residues" evidence="5">
    <location>
        <begin position="21"/>
        <end position="30"/>
    </location>
</feature>
<feature type="region of interest" description="Disordered" evidence="5">
    <location>
        <begin position="556"/>
        <end position="631"/>
    </location>
</feature>
<keyword evidence="3" id="KW-0507">mRNA processing</keyword>
<keyword evidence="4" id="KW-0539">Nucleus</keyword>
<feature type="compositionally biased region" description="Acidic residues" evidence="5">
    <location>
        <begin position="83"/>
        <end position="98"/>
    </location>
</feature>
<feature type="region of interest" description="Disordered" evidence="5">
    <location>
        <begin position="744"/>
        <end position="941"/>
    </location>
</feature>
<protein>
    <submittedName>
        <fullName evidence="7">Pre-mRNA polyadenylation factor Fip1</fullName>
    </submittedName>
</protein>
<feature type="compositionally biased region" description="Acidic residues" evidence="5">
    <location>
        <begin position="50"/>
        <end position="64"/>
    </location>
</feature>
<dbReference type="Proteomes" id="UP000245207">
    <property type="component" value="Unassembled WGS sequence"/>
</dbReference>
<feature type="compositionally biased region" description="Basic residues" evidence="5">
    <location>
        <begin position="589"/>
        <end position="598"/>
    </location>
</feature>
<name>A0A2U1LQL2_ARTAN</name>
<feature type="compositionally biased region" description="Basic and acidic residues" evidence="5">
    <location>
        <begin position="744"/>
        <end position="821"/>
    </location>
</feature>
<feature type="compositionally biased region" description="Basic and acidic residues" evidence="5">
    <location>
        <begin position="831"/>
        <end position="852"/>
    </location>
</feature>
<dbReference type="InterPro" id="IPR044976">
    <property type="entry name" value="FIPS5/FIPS3-like"/>
</dbReference>
<proteinExistence type="inferred from homology"/>
<comment type="subcellular location">
    <subcellularLocation>
        <location evidence="1">Nucleus</location>
    </subcellularLocation>
</comment>
<dbReference type="GO" id="GO:0016607">
    <property type="term" value="C:nuclear speck"/>
    <property type="evidence" value="ECO:0007669"/>
    <property type="project" value="TreeGrafter"/>
</dbReference>
<feature type="compositionally biased region" description="Basic residues" evidence="5">
    <location>
        <begin position="853"/>
        <end position="863"/>
    </location>
</feature>
<feature type="region of interest" description="Disordered" evidence="5">
    <location>
        <begin position="1"/>
        <end position="136"/>
    </location>
</feature>
<dbReference type="Pfam" id="PF05182">
    <property type="entry name" value="Fip1"/>
    <property type="match status" value="1"/>
</dbReference>
<feature type="region of interest" description="Disordered" evidence="5">
    <location>
        <begin position="979"/>
        <end position="1006"/>
    </location>
</feature>
<dbReference type="OrthoDB" id="1917198at2759"/>
<keyword evidence="8" id="KW-1185">Reference proteome</keyword>
<evidence type="ECO:0000256" key="1">
    <source>
        <dbReference type="ARBA" id="ARBA00004123"/>
    </source>
</evidence>
<evidence type="ECO:0000313" key="7">
    <source>
        <dbReference type="EMBL" id="PWA51288.1"/>
    </source>
</evidence>
<dbReference type="STRING" id="35608.A0A2U1LQL2"/>
<dbReference type="EMBL" id="PKPP01008210">
    <property type="protein sequence ID" value="PWA51288.1"/>
    <property type="molecule type" value="Genomic_DNA"/>
</dbReference>
<evidence type="ECO:0000259" key="6">
    <source>
        <dbReference type="Pfam" id="PF05182"/>
    </source>
</evidence>
<feature type="region of interest" description="Disordered" evidence="5">
    <location>
        <begin position="404"/>
        <end position="544"/>
    </location>
</feature>
<comment type="caution">
    <text evidence="7">The sequence shown here is derived from an EMBL/GenBank/DDBJ whole genome shotgun (WGS) entry which is preliminary data.</text>
</comment>
<feature type="compositionally biased region" description="Basic and acidic residues" evidence="5">
    <location>
        <begin position="864"/>
        <end position="892"/>
    </location>
</feature>
<feature type="compositionally biased region" description="Basic and acidic residues" evidence="5">
    <location>
        <begin position="904"/>
        <end position="924"/>
    </location>
</feature>
<reference evidence="7 8" key="1">
    <citation type="journal article" date="2018" name="Mol. Plant">
        <title>The genome of Artemisia annua provides insight into the evolution of Asteraceae family and artemisinin biosynthesis.</title>
        <authorList>
            <person name="Shen Q."/>
            <person name="Zhang L."/>
            <person name="Liao Z."/>
            <person name="Wang S."/>
            <person name="Yan T."/>
            <person name="Shi P."/>
            <person name="Liu M."/>
            <person name="Fu X."/>
            <person name="Pan Q."/>
            <person name="Wang Y."/>
            <person name="Lv Z."/>
            <person name="Lu X."/>
            <person name="Zhang F."/>
            <person name="Jiang W."/>
            <person name="Ma Y."/>
            <person name="Chen M."/>
            <person name="Hao X."/>
            <person name="Li L."/>
            <person name="Tang Y."/>
            <person name="Lv G."/>
            <person name="Zhou Y."/>
            <person name="Sun X."/>
            <person name="Brodelius P.E."/>
            <person name="Rose J.K.C."/>
            <person name="Tang K."/>
        </authorList>
    </citation>
    <scope>NUCLEOTIDE SEQUENCE [LARGE SCALE GENOMIC DNA]</scope>
    <source>
        <strain evidence="8">cv. Huhao1</strain>
        <tissue evidence="7">Leaf</tissue>
    </source>
</reference>
<dbReference type="PANTHER" id="PTHR36884">
    <property type="entry name" value="FIP1[III]-LIKE PROTEIN"/>
    <property type="match status" value="1"/>
</dbReference>
<feature type="compositionally biased region" description="Basic and acidic residues" evidence="5">
    <location>
        <begin position="986"/>
        <end position="997"/>
    </location>
</feature>
<sequence>MEDDDEFGDLYADVLPTVTPSSPPPPPPPQIDLNNSIARDDEEIRHVSPDDDLDDNFGIEDTGDEIPGLFPSEVRVSGGGVDNWDDNDDDDSDSEDDLQIVLNNVNDNNVEVNEGGGGDVIDGEGNVGDNDDSSRLNATEETQDWGEDGGDGLKVNSGGVVPKIGYSGFRQPFHSQFKYVRPGAAPIPGAAPPATGGAPGQVRPPATMPPFAVRGPGDWRPGAMQKNFHSGQGIPGWGTGAPRGLDFTLPSHKTIFEVDIDGFEEKPWRLEGIDISDFFNFGLDEESWKGYCKQLDQVRLETTMQSKIRVYESGRSKKQHDPDLPPELAAATGIDEISSENLDIGKANMHSGLANGSSHARMQLPYGRPIPVETGFRERIPTIDTRPLRPLDLDAIIEIVLQGSADDESVPENDIANPPEVNPSRENPTEDLEVEENTTSGSDHFERIPQAYKGNKREVEPRKKRSSPYNHDERPTKRRTPNRSPYSADDESIEDKEFANNQKEGSPDNAEVKQSSSTSRLSLGTQDFSQNDAIEDEVARDDIAVDTITTTTIFEDEKRARTMINPKDISRTTRFSVEKVDNGEDPKAARSRNHHKSDRHREWDSNSAYHPKSEGFRRRNGRESEGAWKDEDLYLHAERTRDGNIWKRERAEEMMSRHPHKVREYERSDKDRHYSKKVSENGSWKGNRDSLQTRHDGSGIYEKRIKEGVEKQRDRNEWKERVRSGRAVEDKTWIGHSRLKEDYRGEKIIESREKQGRRDRIENENFSRHTGREDAYSRGNRVIDDERRSRHERVNTDSDLHRVQEKKHKESIQKGRERDGVSHSSLAPSKKNREDHSIQRSDRMMVERENGGRNHRNRQSSRKHREDVPSEDEDSKRGRSKLERWTSHKDIDLSAGIDSSASHNVDETDRYEDVDPIKPQEIHENFNSNPKSLVEENGEAEGKHLDAVEKLKKRSERFKLPMSIENEDLAVNKVENELLPPIQGEPHPDLAIKPERPPRKRRWTSG</sequence>
<feature type="compositionally biased region" description="Basic and acidic residues" evidence="5">
    <location>
        <begin position="568"/>
        <end position="588"/>
    </location>
</feature>
<feature type="compositionally biased region" description="Low complexity" evidence="5">
    <location>
        <begin position="103"/>
        <end position="113"/>
    </location>
</feature>
<feature type="compositionally biased region" description="Basic and acidic residues" evidence="5">
    <location>
        <begin position="652"/>
        <end position="672"/>
    </location>
</feature>
<dbReference type="AlphaFoldDB" id="A0A2U1LQL2"/>
<organism evidence="7 8">
    <name type="scientific">Artemisia annua</name>
    <name type="common">Sweet wormwood</name>
    <dbReference type="NCBI Taxonomy" id="35608"/>
    <lineage>
        <taxon>Eukaryota</taxon>
        <taxon>Viridiplantae</taxon>
        <taxon>Streptophyta</taxon>
        <taxon>Embryophyta</taxon>
        <taxon>Tracheophyta</taxon>
        <taxon>Spermatophyta</taxon>
        <taxon>Magnoliopsida</taxon>
        <taxon>eudicotyledons</taxon>
        <taxon>Gunneridae</taxon>
        <taxon>Pentapetalae</taxon>
        <taxon>asterids</taxon>
        <taxon>campanulids</taxon>
        <taxon>Asterales</taxon>
        <taxon>Asteraceae</taxon>
        <taxon>Asteroideae</taxon>
        <taxon>Anthemideae</taxon>
        <taxon>Artemisiinae</taxon>
        <taxon>Artemisia</taxon>
    </lineage>
</organism>
<dbReference type="GO" id="GO:0006397">
    <property type="term" value="P:mRNA processing"/>
    <property type="evidence" value="ECO:0007669"/>
    <property type="project" value="UniProtKB-KW"/>
</dbReference>